<dbReference type="AlphaFoldDB" id="A0AAW0DQZ8"/>
<accession>A0AAW0DQZ8</accession>
<comment type="caution">
    <text evidence="1">The sequence shown here is derived from an EMBL/GenBank/DDBJ whole genome shotgun (WGS) entry which is preliminary data.</text>
</comment>
<evidence type="ECO:0000313" key="2">
    <source>
        <dbReference type="Proteomes" id="UP001362999"/>
    </source>
</evidence>
<keyword evidence="2" id="KW-1185">Reference proteome</keyword>
<protein>
    <submittedName>
        <fullName evidence="1">FHA domain-containing protein</fullName>
    </submittedName>
</protein>
<gene>
    <name evidence="1" type="ORF">R3P38DRAFT_2499997</name>
</gene>
<name>A0AAW0DQZ8_9AGAR</name>
<proteinExistence type="predicted"/>
<reference evidence="1 2" key="1">
    <citation type="journal article" date="2024" name="J Genomics">
        <title>Draft genome sequencing and assembly of Favolaschia claudopus CIRM-BRFM 2984 isolated from oak limbs.</title>
        <authorList>
            <person name="Navarro D."/>
            <person name="Drula E."/>
            <person name="Chaduli D."/>
            <person name="Cazenave R."/>
            <person name="Ahrendt S."/>
            <person name="Wang J."/>
            <person name="Lipzen A."/>
            <person name="Daum C."/>
            <person name="Barry K."/>
            <person name="Grigoriev I.V."/>
            <person name="Favel A."/>
            <person name="Rosso M.N."/>
            <person name="Martin F."/>
        </authorList>
    </citation>
    <scope>NUCLEOTIDE SEQUENCE [LARGE SCALE GENOMIC DNA]</scope>
    <source>
        <strain evidence="1 2">CIRM-BRFM 2984</strain>
    </source>
</reference>
<sequence>MSRSRSVHSWPLSVSFCSLRLQTHTDLERQVRIPWSEACMRGYGLDAVTGAYTGATVFQKGGSFVEKWDRKTNTKVSQLQWQTAREMQDDFNIGVGTTVNVLSHYAVRANANIMRMVWQKETPSTILVQYKHEVHLTLDSSLPDIPVREEVQQLDEAAFTQRFGHYYVAGYDKVYRCCMTVKCKTKEETVTRSHALEAIAIVEKYLKGGIEFSDLNKETSKWSLLGVVVDTEGYSGGFNLSHKILNLKIAPRTLSKILNAKLPKGSSEGGFPHAVVLKHYSTLPSLRHVSRRIAVPPLNFERARVMRKLSFHLRDCCRPHPALIKYPHPGVYDAIGDVLDRFELSRRYLVRPGDLKESTIDELCRDLQTLEKRACTIIERYGFIHSMMDMDTSIVPHPPELVDDKYVHRWHCGRVTGIDGPSRAQIIDDEATTTSSLSRPFVDKSFGQYQEVFQLQWTTPMTTARTDFDPPAQKITFSTLDGFTDRQDQHVRWTWKAADLAAQTPQPPMPLNGHSRPNTPTPVFHHCVKHTPVYIIGWTLSCSWPKREPSPQVQAVYHQSEHILADRLAILVDNSCPARWHCTVFFVKRWEYKFPALLDQRPAPSIKQPSWLRRLFGMNK</sequence>
<organism evidence="1 2">
    <name type="scientific">Favolaschia claudopus</name>
    <dbReference type="NCBI Taxonomy" id="2862362"/>
    <lineage>
        <taxon>Eukaryota</taxon>
        <taxon>Fungi</taxon>
        <taxon>Dikarya</taxon>
        <taxon>Basidiomycota</taxon>
        <taxon>Agaricomycotina</taxon>
        <taxon>Agaricomycetes</taxon>
        <taxon>Agaricomycetidae</taxon>
        <taxon>Agaricales</taxon>
        <taxon>Marasmiineae</taxon>
        <taxon>Mycenaceae</taxon>
        <taxon>Favolaschia</taxon>
    </lineage>
</organism>
<dbReference type="EMBL" id="JAWWNJ010000006">
    <property type="protein sequence ID" value="KAK7054017.1"/>
    <property type="molecule type" value="Genomic_DNA"/>
</dbReference>
<dbReference type="Proteomes" id="UP001362999">
    <property type="component" value="Unassembled WGS sequence"/>
</dbReference>
<evidence type="ECO:0000313" key="1">
    <source>
        <dbReference type="EMBL" id="KAK7054017.1"/>
    </source>
</evidence>